<evidence type="ECO:0000256" key="3">
    <source>
        <dbReference type="ARBA" id="ARBA00022692"/>
    </source>
</evidence>
<keyword evidence="4 6" id="KW-1133">Transmembrane helix</keyword>
<keyword evidence="5 6" id="KW-0472">Membrane</keyword>
<gene>
    <name evidence="7" type="ORF">FGM00_16655</name>
</gene>
<name>A0A5B7STY6_9FLAO</name>
<evidence type="ECO:0000256" key="2">
    <source>
        <dbReference type="ARBA" id="ARBA00022475"/>
    </source>
</evidence>
<feature type="transmembrane region" description="Helical" evidence="6">
    <location>
        <begin position="173"/>
        <end position="194"/>
    </location>
</feature>
<dbReference type="PANTHER" id="PTHR30250">
    <property type="entry name" value="PST FAMILY PREDICTED COLANIC ACID TRANSPORTER"/>
    <property type="match status" value="1"/>
</dbReference>
<dbReference type="EMBL" id="CP040710">
    <property type="protein sequence ID" value="QCX01662.1"/>
    <property type="molecule type" value="Genomic_DNA"/>
</dbReference>
<keyword evidence="3 6" id="KW-0812">Transmembrane</keyword>
<feature type="transmembrane region" description="Helical" evidence="6">
    <location>
        <begin position="142"/>
        <end position="161"/>
    </location>
</feature>
<evidence type="ECO:0000256" key="4">
    <source>
        <dbReference type="ARBA" id="ARBA00022989"/>
    </source>
</evidence>
<proteinExistence type="predicted"/>
<evidence type="ECO:0008006" key="9">
    <source>
        <dbReference type="Google" id="ProtNLM"/>
    </source>
</evidence>
<dbReference type="Pfam" id="PF01943">
    <property type="entry name" value="Polysacc_synt"/>
    <property type="match status" value="1"/>
</dbReference>
<dbReference type="OrthoDB" id="512217at2"/>
<dbReference type="InterPro" id="IPR050833">
    <property type="entry name" value="Poly_Biosynth_Transport"/>
</dbReference>
<reference evidence="7 8" key="1">
    <citation type="submission" date="2019-05" db="EMBL/GenBank/DDBJ databases">
        <title>Genome sequencing of F202Z8.</title>
        <authorList>
            <person name="Kwon Y.M."/>
        </authorList>
    </citation>
    <scope>NUCLEOTIDE SEQUENCE [LARGE SCALE GENOMIC DNA]</scope>
    <source>
        <strain evidence="7 8">F202Z8</strain>
    </source>
</reference>
<keyword evidence="2" id="KW-1003">Cell membrane</keyword>
<feature type="transmembrane region" description="Helical" evidence="6">
    <location>
        <begin position="55"/>
        <end position="75"/>
    </location>
</feature>
<feature type="transmembrane region" description="Helical" evidence="6">
    <location>
        <begin position="416"/>
        <end position="437"/>
    </location>
</feature>
<comment type="subcellular location">
    <subcellularLocation>
        <location evidence="1">Cell membrane</location>
        <topology evidence="1">Multi-pass membrane protein</topology>
    </subcellularLocation>
</comment>
<dbReference type="Proteomes" id="UP000310017">
    <property type="component" value="Chromosome"/>
</dbReference>
<dbReference type="PANTHER" id="PTHR30250:SF11">
    <property type="entry name" value="O-ANTIGEN TRANSPORTER-RELATED"/>
    <property type="match status" value="1"/>
</dbReference>
<feature type="transmembrane region" description="Helical" evidence="6">
    <location>
        <begin position="393"/>
        <end position="410"/>
    </location>
</feature>
<evidence type="ECO:0000313" key="8">
    <source>
        <dbReference type="Proteomes" id="UP000310017"/>
    </source>
</evidence>
<evidence type="ECO:0000256" key="5">
    <source>
        <dbReference type="ARBA" id="ARBA00023136"/>
    </source>
</evidence>
<sequence>MKIIEKLKGVLTKGNARSKRAKKNILLTVVIKGLGILIGFIYFPLSLDYLGAVKFGIFLTLLSIIDWFLNFNIGIGLGLRNKFGEAVAREDDEKAVLYVSTAYFVLGSIVILLTVVLLILNFTLPWTSWLNIPAELIDEVEILGAIIIVAFGVRFVTSNIYEIFYAMQKMAYVEYFTFLTKLSFLVLIIIIPFITPDSLLLFGSAKALTFALVPLMVGLYFFRTKFKKYRPYFKYVRMEYFKDLFSLGIKFFLIKISLLIIHQTNNILIASFVSVAGVPQYEAAYKYLSIFMMLFVIINNQLWPSNTEAYVKGDVVWMRKSLRVVLKVWFVTLILATIMVSISPIVYKFWLQENLEIPITVSIAVAISVCLVTWINIYSIVLNGTGKVRLQMYAYLFAACINIPASIFYVRVLELGVVGIVLGTITSLVPLAVIAPIQVNKILAKKEHGIWAK</sequence>
<dbReference type="RefSeq" id="WP_138853999.1">
    <property type="nucleotide sequence ID" value="NZ_CP040710.1"/>
</dbReference>
<keyword evidence="8" id="KW-1185">Reference proteome</keyword>
<organism evidence="7 8">
    <name type="scientific">Aggregatimonas sangjinii</name>
    <dbReference type="NCBI Taxonomy" id="2583587"/>
    <lineage>
        <taxon>Bacteria</taxon>
        <taxon>Pseudomonadati</taxon>
        <taxon>Bacteroidota</taxon>
        <taxon>Flavobacteriia</taxon>
        <taxon>Flavobacteriales</taxon>
        <taxon>Flavobacteriaceae</taxon>
        <taxon>Aggregatimonas</taxon>
    </lineage>
</organism>
<feature type="transmembrane region" description="Helical" evidence="6">
    <location>
        <begin position="284"/>
        <end position="303"/>
    </location>
</feature>
<feature type="transmembrane region" description="Helical" evidence="6">
    <location>
        <begin position="200"/>
        <end position="222"/>
    </location>
</feature>
<dbReference type="AlphaFoldDB" id="A0A5B7STY6"/>
<dbReference type="GO" id="GO:0005886">
    <property type="term" value="C:plasma membrane"/>
    <property type="evidence" value="ECO:0007669"/>
    <property type="project" value="UniProtKB-SubCell"/>
</dbReference>
<feature type="transmembrane region" description="Helical" evidence="6">
    <location>
        <begin position="324"/>
        <end position="347"/>
    </location>
</feature>
<dbReference type="InterPro" id="IPR002797">
    <property type="entry name" value="Polysacc_synth"/>
</dbReference>
<evidence type="ECO:0000256" key="6">
    <source>
        <dbReference type="SAM" id="Phobius"/>
    </source>
</evidence>
<feature type="transmembrane region" description="Helical" evidence="6">
    <location>
        <begin position="243"/>
        <end position="264"/>
    </location>
</feature>
<feature type="transmembrane region" description="Helical" evidence="6">
    <location>
        <begin position="25"/>
        <end position="43"/>
    </location>
</feature>
<dbReference type="KEGG" id="asag:FGM00_16655"/>
<protein>
    <recommendedName>
        <fullName evidence="9">Polysaccharide biosynthesis protein</fullName>
    </recommendedName>
</protein>
<feature type="transmembrane region" description="Helical" evidence="6">
    <location>
        <begin position="96"/>
        <end position="122"/>
    </location>
</feature>
<feature type="transmembrane region" description="Helical" evidence="6">
    <location>
        <begin position="359"/>
        <end position="381"/>
    </location>
</feature>
<evidence type="ECO:0000313" key="7">
    <source>
        <dbReference type="EMBL" id="QCX01662.1"/>
    </source>
</evidence>
<accession>A0A5B7STY6</accession>
<evidence type="ECO:0000256" key="1">
    <source>
        <dbReference type="ARBA" id="ARBA00004651"/>
    </source>
</evidence>